<organism evidence="16 17">
    <name type="scientific">Dissostichus mawsoni</name>
    <name type="common">Antarctic cod</name>
    <dbReference type="NCBI Taxonomy" id="36200"/>
    <lineage>
        <taxon>Eukaryota</taxon>
        <taxon>Metazoa</taxon>
        <taxon>Chordata</taxon>
        <taxon>Craniata</taxon>
        <taxon>Vertebrata</taxon>
        <taxon>Euteleostomi</taxon>
        <taxon>Actinopterygii</taxon>
        <taxon>Neopterygii</taxon>
        <taxon>Teleostei</taxon>
        <taxon>Neoteleostei</taxon>
        <taxon>Acanthomorphata</taxon>
        <taxon>Eupercaria</taxon>
        <taxon>Perciformes</taxon>
        <taxon>Notothenioidei</taxon>
        <taxon>Nototheniidae</taxon>
        <taxon>Dissostichus</taxon>
    </lineage>
</organism>
<dbReference type="PRINTS" id="PR00237">
    <property type="entry name" value="GPCRRHODOPSN"/>
</dbReference>
<dbReference type="InterPro" id="IPR002962">
    <property type="entry name" value="Peropsin"/>
</dbReference>
<keyword evidence="17" id="KW-1185">Reference proteome</keyword>
<keyword evidence="4 14" id="KW-0812">Transmembrane</keyword>
<keyword evidence="9 14" id="KW-0472">Membrane</keyword>
<evidence type="ECO:0000256" key="11">
    <source>
        <dbReference type="ARBA" id="ARBA00023170"/>
    </source>
</evidence>
<evidence type="ECO:0000256" key="7">
    <source>
        <dbReference type="ARBA" id="ARBA00022991"/>
    </source>
</evidence>
<evidence type="ECO:0000256" key="5">
    <source>
        <dbReference type="ARBA" id="ARBA00022925"/>
    </source>
</evidence>
<dbReference type="Pfam" id="PF00001">
    <property type="entry name" value="7tm_1"/>
    <property type="match status" value="1"/>
</dbReference>
<dbReference type="FunFam" id="1.20.1070.10:FF:000219">
    <property type="entry name" value="Opsin 5-like 2"/>
    <property type="match status" value="1"/>
</dbReference>
<dbReference type="GO" id="GO:0007601">
    <property type="term" value="P:visual perception"/>
    <property type="evidence" value="ECO:0007669"/>
    <property type="project" value="InterPro"/>
</dbReference>
<dbReference type="InterPro" id="IPR000276">
    <property type="entry name" value="GPCR_Rhodpsn"/>
</dbReference>
<reference evidence="16 17" key="1">
    <citation type="submission" date="2020-03" db="EMBL/GenBank/DDBJ databases">
        <title>Dissostichus mawsoni Genome sequencing and assembly.</title>
        <authorList>
            <person name="Park H."/>
        </authorList>
    </citation>
    <scope>NUCLEOTIDE SEQUENCE [LARGE SCALE GENOMIC DNA]</scope>
    <source>
        <strain evidence="16">DM0001</strain>
        <tissue evidence="16">Muscle</tissue>
    </source>
</reference>
<dbReference type="PROSITE" id="PS50262">
    <property type="entry name" value="G_PROTEIN_RECEP_F1_2"/>
    <property type="match status" value="1"/>
</dbReference>
<feature type="transmembrane region" description="Helical" evidence="14">
    <location>
        <begin position="397"/>
        <end position="416"/>
    </location>
</feature>
<keyword evidence="13" id="KW-0807">Transducer</keyword>
<feature type="transmembrane region" description="Helical" evidence="14">
    <location>
        <begin position="297"/>
        <end position="317"/>
    </location>
</feature>
<dbReference type="GO" id="GO:0007602">
    <property type="term" value="P:phototransduction"/>
    <property type="evidence" value="ECO:0007669"/>
    <property type="project" value="UniProtKB-KW"/>
</dbReference>
<keyword evidence="12" id="KW-0325">Glycoprotein</keyword>
<accession>A0A7J5Z8Y0</accession>
<keyword evidence="2" id="KW-0600">Photoreceptor protein</keyword>
<dbReference type="SUPFAM" id="SSF81321">
    <property type="entry name" value="Family A G protein-coupled receptor-like"/>
    <property type="match status" value="1"/>
</dbReference>
<dbReference type="InterPro" id="IPR050125">
    <property type="entry name" value="GPCR_opsins"/>
</dbReference>
<feature type="transmembrane region" description="Helical" evidence="14">
    <location>
        <begin position="185"/>
        <end position="207"/>
    </location>
</feature>
<name>A0A7J5Z8Y0_DISMA</name>
<keyword evidence="11" id="KW-0675">Receptor</keyword>
<evidence type="ECO:0000256" key="9">
    <source>
        <dbReference type="ARBA" id="ARBA00023136"/>
    </source>
</evidence>
<evidence type="ECO:0000256" key="14">
    <source>
        <dbReference type="SAM" id="Phobius"/>
    </source>
</evidence>
<dbReference type="GO" id="GO:0004930">
    <property type="term" value="F:G protein-coupled receptor activity"/>
    <property type="evidence" value="ECO:0007669"/>
    <property type="project" value="UniProtKB-KW"/>
</dbReference>
<comment type="subcellular location">
    <subcellularLocation>
        <location evidence="1">Membrane</location>
        <topology evidence="1">Multi-pass membrane protein</topology>
    </subcellularLocation>
</comment>
<dbReference type="CDD" id="cd15074">
    <property type="entry name" value="7tmA_Opsin5_neuropsin"/>
    <property type="match status" value="1"/>
</dbReference>
<keyword evidence="5" id="KW-0681">Retinal protein</keyword>
<feature type="domain" description="G-protein coupled receptors family 1 profile" evidence="15">
    <location>
        <begin position="198"/>
        <end position="454"/>
    </location>
</feature>
<evidence type="ECO:0000256" key="10">
    <source>
        <dbReference type="ARBA" id="ARBA00023157"/>
    </source>
</evidence>
<feature type="transmembrane region" description="Helical" evidence="14">
    <location>
        <begin position="219"/>
        <end position="244"/>
    </location>
</feature>
<gene>
    <name evidence="16" type="ORF">F7725_011396</name>
</gene>
<dbReference type="AlphaFoldDB" id="A0A7J5Z8Y0"/>
<evidence type="ECO:0000313" key="16">
    <source>
        <dbReference type="EMBL" id="KAF3858195.1"/>
    </source>
</evidence>
<evidence type="ECO:0000256" key="4">
    <source>
        <dbReference type="ARBA" id="ARBA00022692"/>
    </source>
</evidence>
<dbReference type="GO" id="GO:0009881">
    <property type="term" value="F:photoreceptor activity"/>
    <property type="evidence" value="ECO:0007669"/>
    <property type="project" value="UniProtKB-KW"/>
</dbReference>
<evidence type="ECO:0000256" key="12">
    <source>
        <dbReference type="ARBA" id="ARBA00023180"/>
    </source>
</evidence>
<dbReference type="Gene3D" id="1.20.1070.10">
    <property type="entry name" value="Rhodopsin 7-helix transmembrane proteins"/>
    <property type="match status" value="1"/>
</dbReference>
<sequence length="652" mass="71827">MQAAFPSATTHTPSFRHCTLRQTSEGAVVLGCWVVVTGCWVVVTGCWVVVTGCWVVVTGCWVVGVIEAVQLEQVAVTELHTLANDITESRDLSDDGGLSAVKESVFTVVHHGAVVIGHAQRAGGGVVVCLLLLLYPPFSTTSIQATSVVQGDLQQFVMTASTMGLLDEDIAFQSNIPVPLDITVAVVYSVFGVLSLFGNSTLLYVSFKKKHLLKPAEYFIINLAVSDLGLTLSLYPMAITSSFYHRWLYGKTVCYIYAFCGMLFGICSLTTLTLLSIVCFVKVCCPHYGNKFNPVHGRLLIACAWVYALLFAGSPLANWGKYGPEPYGTACCIDWRLSNEHSTARSFTVALFIFCYILPCCVIVASYSCILVTVNVSRKNMEQHASRKTHMSSIQTIIIKLSVAVCIGFFVAWSPYAVVSMWAAFGHVENIPPLAFALPAMFAKSSTIYNPIIYLMLRPNIRKVIRKDLGTLCHVFLNCCQCTKGSANCCSKTEIRVRIRSLHRQTNPFRSSNYSAQPPIETIKCNDAFECFRHYPQICSVPNPAIDDPSKVLDNPIPQTQRQKNQNVCHKKSLLAIMCAKRTSEIDNFHINLEMVPGHAKHLVHHLGEAVTETVVLNGLYFHTAQTQSPCTSLPFFTDVVPQYVQVTLVTA</sequence>
<dbReference type="PRINTS" id="PR01244">
    <property type="entry name" value="PEROPSIN"/>
</dbReference>
<keyword evidence="10" id="KW-1015">Disulfide bond</keyword>
<dbReference type="OrthoDB" id="2101615at2759"/>
<evidence type="ECO:0000256" key="3">
    <source>
        <dbReference type="ARBA" id="ARBA00022606"/>
    </source>
</evidence>
<dbReference type="PROSITE" id="PS00238">
    <property type="entry name" value="OPSIN"/>
    <property type="match status" value="1"/>
</dbReference>
<keyword evidence="7" id="KW-0157">Chromophore</keyword>
<evidence type="ECO:0000259" key="15">
    <source>
        <dbReference type="PROSITE" id="PS50262"/>
    </source>
</evidence>
<dbReference type="PANTHER" id="PTHR24240">
    <property type="entry name" value="OPSIN"/>
    <property type="match status" value="1"/>
</dbReference>
<dbReference type="EMBL" id="JAAKFY010000004">
    <property type="protein sequence ID" value="KAF3858195.1"/>
    <property type="molecule type" value="Genomic_DNA"/>
</dbReference>
<evidence type="ECO:0000256" key="6">
    <source>
        <dbReference type="ARBA" id="ARBA00022989"/>
    </source>
</evidence>
<dbReference type="GO" id="GO:0016020">
    <property type="term" value="C:membrane"/>
    <property type="evidence" value="ECO:0007669"/>
    <property type="project" value="UniProtKB-SubCell"/>
</dbReference>
<keyword evidence="3" id="KW-0716">Sensory transduction</keyword>
<evidence type="ECO:0000313" key="17">
    <source>
        <dbReference type="Proteomes" id="UP000518266"/>
    </source>
</evidence>
<dbReference type="Proteomes" id="UP000518266">
    <property type="component" value="Unassembled WGS sequence"/>
</dbReference>
<feature type="transmembrane region" description="Helical" evidence="14">
    <location>
        <begin position="347"/>
        <end position="376"/>
    </location>
</feature>
<evidence type="ECO:0000256" key="13">
    <source>
        <dbReference type="ARBA" id="ARBA00023224"/>
    </source>
</evidence>
<feature type="transmembrane region" description="Helical" evidence="14">
    <location>
        <begin position="256"/>
        <end position="285"/>
    </location>
</feature>
<dbReference type="InterPro" id="IPR017452">
    <property type="entry name" value="GPCR_Rhodpsn_7TM"/>
</dbReference>
<evidence type="ECO:0000256" key="8">
    <source>
        <dbReference type="ARBA" id="ARBA00023040"/>
    </source>
</evidence>
<dbReference type="InterPro" id="IPR027430">
    <property type="entry name" value="Retinal_BS"/>
</dbReference>
<keyword evidence="6 14" id="KW-1133">Transmembrane helix</keyword>
<evidence type="ECO:0000256" key="1">
    <source>
        <dbReference type="ARBA" id="ARBA00004141"/>
    </source>
</evidence>
<keyword evidence="8" id="KW-0297">G-protein coupled receptor</keyword>
<proteinExistence type="predicted"/>
<comment type="caution">
    <text evidence="16">The sequence shown here is derived from an EMBL/GenBank/DDBJ whole genome shotgun (WGS) entry which is preliminary data.</text>
</comment>
<feature type="transmembrane region" description="Helical" evidence="14">
    <location>
        <begin position="436"/>
        <end position="457"/>
    </location>
</feature>
<protein>
    <recommendedName>
        <fullName evidence="15">G-protein coupled receptors family 1 profile domain-containing protein</fullName>
    </recommendedName>
</protein>
<evidence type="ECO:0000256" key="2">
    <source>
        <dbReference type="ARBA" id="ARBA00022543"/>
    </source>
</evidence>